<accession>A0A6J5T5M4</accession>
<organism evidence="7">
    <name type="scientific">uncultured Caudovirales phage</name>
    <dbReference type="NCBI Taxonomy" id="2100421"/>
    <lineage>
        <taxon>Viruses</taxon>
        <taxon>Duplodnaviria</taxon>
        <taxon>Heunggongvirae</taxon>
        <taxon>Uroviricota</taxon>
        <taxon>Caudoviricetes</taxon>
        <taxon>Peduoviridae</taxon>
        <taxon>Maltschvirus</taxon>
        <taxon>Maltschvirus maltsch</taxon>
    </lineage>
</organism>
<keyword evidence="2" id="KW-1227">Viral tail protein</keyword>
<reference evidence="7" key="1">
    <citation type="submission" date="2020-05" db="EMBL/GenBank/DDBJ databases">
        <authorList>
            <person name="Chiriac C."/>
            <person name="Salcher M."/>
            <person name="Ghai R."/>
            <person name="Kavagutti S V."/>
        </authorList>
    </citation>
    <scope>NUCLEOTIDE SEQUENCE</scope>
</reference>
<evidence type="ECO:0000256" key="2">
    <source>
        <dbReference type="ARBA" id="ARBA00022732"/>
    </source>
</evidence>
<proteinExistence type="predicted"/>
<dbReference type="GO" id="GO:0098015">
    <property type="term" value="C:virus tail"/>
    <property type="evidence" value="ECO:0007669"/>
    <property type="project" value="UniProtKB-KW"/>
</dbReference>
<protein>
    <submittedName>
        <fullName evidence="7">Intramolecular chaperone auto-processing domain containing protein</fullName>
    </submittedName>
</protein>
<name>A0A6J5T5M4_9CAUD</name>
<dbReference type="EMBL" id="LR796858">
    <property type="protein sequence ID" value="CAB4171098.1"/>
    <property type="molecule type" value="Genomic_DNA"/>
</dbReference>
<evidence type="ECO:0000313" key="6">
    <source>
        <dbReference type="EMBL" id="CAB4176609.1"/>
    </source>
</evidence>
<dbReference type="EMBL" id="LR797534">
    <property type="protein sequence ID" value="CAB4223013.1"/>
    <property type="molecule type" value="Genomic_DNA"/>
</dbReference>
<evidence type="ECO:0000313" key="7">
    <source>
        <dbReference type="EMBL" id="CAB4223013.1"/>
    </source>
</evidence>
<gene>
    <name evidence="7" type="ORF">UFOVP1666_56</name>
    <name evidence="4" type="ORF">UFOVP867_11</name>
    <name evidence="5" type="ORF">UFOVP913_187</name>
    <name evidence="6" type="ORF">UFOVP993_43</name>
</gene>
<evidence type="ECO:0000256" key="1">
    <source>
        <dbReference type="ARBA" id="ARBA00004328"/>
    </source>
</evidence>
<dbReference type="InterPro" id="IPR030392">
    <property type="entry name" value="S74_ICA"/>
</dbReference>
<dbReference type="EMBL" id="LR796815">
    <property type="protein sequence ID" value="CAB4167314.1"/>
    <property type="molecule type" value="Genomic_DNA"/>
</dbReference>
<evidence type="ECO:0000259" key="3">
    <source>
        <dbReference type="PROSITE" id="PS51688"/>
    </source>
</evidence>
<comment type="subcellular location">
    <subcellularLocation>
        <location evidence="1">Virion</location>
    </subcellularLocation>
</comment>
<sequence length="538" mass="53270">MTTTRIKASNIEDASITSAKLQNTIILVTPNLGTPSVLIATNATGTASGLTAGTATTVATNANLTGVITSVGNATSIASKTGTGTKFVVDTSPTLITPALGTPSALVGTNITGTAPGFTAGHVTTNANLTGEVTSSGNATTVTNAAVIAKVLTGYTSGAGTVVTTDSILEAIQKLNGNDATNANLTGDVTSVGNATTVITNANLTGVITSVGNATSIASKTGTGTTLVVATSPTLITPNLGTPSVITLTSGTGLPLTTGVTGTLPIGNGGTNLTTYATGDLLYASAANTLSKLTAGTVNYVLTSGGAGVAPSWAAPSGGVTTFNGSTTGLTPNTATSGAITLAGTLVAGNGGTGVATLTGLAFGNGTSAFTAATAAQVVAVISTTPVAVAASANAINTAGNFQMNSLGVGTAGSTVAGEIRATGAITAMYSDSRLKTNIQPIQNALDKVDLLTGMTFTQNEFAETFGYKDYTRQVGVFAQDVQQVQPEAVKPAPFDIDENNKSKTGENYLTVQYEKLVPLLIEAIKELRAEVKALKGI</sequence>
<dbReference type="EMBL" id="LR796944">
    <property type="protein sequence ID" value="CAB4176609.1"/>
    <property type="molecule type" value="Genomic_DNA"/>
</dbReference>
<dbReference type="Pfam" id="PF13884">
    <property type="entry name" value="Peptidase_S74"/>
    <property type="match status" value="1"/>
</dbReference>
<feature type="domain" description="Peptidase S74" evidence="3">
    <location>
        <begin position="431"/>
        <end position="538"/>
    </location>
</feature>
<evidence type="ECO:0000313" key="4">
    <source>
        <dbReference type="EMBL" id="CAB4167314.1"/>
    </source>
</evidence>
<evidence type="ECO:0000313" key="5">
    <source>
        <dbReference type="EMBL" id="CAB4171098.1"/>
    </source>
</evidence>
<dbReference type="PROSITE" id="PS51688">
    <property type="entry name" value="ICA"/>
    <property type="match status" value="1"/>
</dbReference>
<keyword evidence="2" id="KW-0946">Virion</keyword>